<reference evidence="6" key="1">
    <citation type="submission" date="2022-09" db="EMBL/GenBank/DDBJ databases">
        <title>The genome sequence of Rhodococcus aetherivorans N1.</title>
        <authorList>
            <person name="Jiang W."/>
        </authorList>
    </citation>
    <scope>NUCLEOTIDE SEQUENCE</scope>
    <source>
        <strain evidence="6">N1</strain>
    </source>
</reference>
<dbReference type="InterPro" id="IPR001182">
    <property type="entry name" value="FtsW/RodA"/>
</dbReference>
<evidence type="ECO:0000256" key="2">
    <source>
        <dbReference type="ARBA" id="ARBA00022692"/>
    </source>
</evidence>
<dbReference type="GO" id="GO:0051301">
    <property type="term" value="P:cell division"/>
    <property type="evidence" value="ECO:0007669"/>
    <property type="project" value="InterPro"/>
</dbReference>
<dbReference type="Pfam" id="PF01098">
    <property type="entry name" value="FTSW_RODA_SPOVE"/>
    <property type="match status" value="1"/>
</dbReference>
<dbReference type="AlphaFoldDB" id="A0AA46PUD6"/>
<sequence length="100" mass="11081">MGCRPGPSDPKWSSRPQAYNEFPFSITGEEFGMLVVIGQFAAQLWVGLRVAMGSADPFLCMLAAVATMWIMFQTFVDISCTVTAVLPRYSETVRRGGTWH</sequence>
<name>A0AA46PUD6_9NOCA</name>
<organism evidence="6 7">
    <name type="scientific">Rhodococcus aetherivorans</name>
    <dbReference type="NCBI Taxonomy" id="191292"/>
    <lineage>
        <taxon>Bacteria</taxon>
        <taxon>Bacillati</taxon>
        <taxon>Actinomycetota</taxon>
        <taxon>Actinomycetes</taxon>
        <taxon>Mycobacteriales</taxon>
        <taxon>Nocardiaceae</taxon>
        <taxon>Rhodococcus</taxon>
    </lineage>
</organism>
<keyword evidence="4" id="KW-1133">Transmembrane helix</keyword>
<dbReference type="EMBL" id="CP106982">
    <property type="protein sequence ID" value="UYF93596.1"/>
    <property type="molecule type" value="Genomic_DNA"/>
</dbReference>
<accession>A0AA46PUD6</accession>
<dbReference type="Proteomes" id="UP001163947">
    <property type="component" value="Chromosome"/>
</dbReference>
<evidence type="ECO:0000313" key="7">
    <source>
        <dbReference type="Proteomes" id="UP001163947"/>
    </source>
</evidence>
<evidence type="ECO:0000256" key="5">
    <source>
        <dbReference type="ARBA" id="ARBA00023136"/>
    </source>
</evidence>
<evidence type="ECO:0000313" key="6">
    <source>
        <dbReference type="EMBL" id="UYF93596.1"/>
    </source>
</evidence>
<keyword evidence="2" id="KW-0812">Transmembrane</keyword>
<evidence type="ECO:0000256" key="4">
    <source>
        <dbReference type="ARBA" id="ARBA00022989"/>
    </source>
</evidence>
<dbReference type="RefSeq" id="WP_081637032.1">
    <property type="nucleotide sequence ID" value="NZ_CAVJ010000195.1"/>
</dbReference>
<comment type="subcellular location">
    <subcellularLocation>
        <location evidence="1">Membrane</location>
        <topology evidence="1">Multi-pass membrane protein</topology>
    </subcellularLocation>
</comment>
<protein>
    <submittedName>
        <fullName evidence="6">FtsW/RodA/SpoVE family cell cycle protein</fullName>
    </submittedName>
</protein>
<keyword evidence="5" id="KW-0472">Membrane</keyword>
<dbReference type="GO" id="GO:0016020">
    <property type="term" value="C:membrane"/>
    <property type="evidence" value="ECO:0007669"/>
    <property type="project" value="UniProtKB-SubCell"/>
</dbReference>
<dbReference type="GO" id="GO:0008360">
    <property type="term" value="P:regulation of cell shape"/>
    <property type="evidence" value="ECO:0007669"/>
    <property type="project" value="UniProtKB-KW"/>
</dbReference>
<gene>
    <name evidence="6" type="ORF">OCS65_24695</name>
</gene>
<dbReference type="GeneID" id="83623685"/>
<evidence type="ECO:0000256" key="3">
    <source>
        <dbReference type="ARBA" id="ARBA00022960"/>
    </source>
</evidence>
<keyword evidence="3" id="KW-0133">Cell shape</keyword>
<proteinExistence type="predicted"/>
<evidence type="ECO:0000256" key="1">
    <source>
        <dbReference type="ARBA" id="ARBA00004141"/>
    </source>
</evidence>